<sequence length="46" mass="5235">MNLGIDRIKTLQHCKEIDQIKSLKRLVAIANFLPFTINLASIILDI</sequence>
<gene>
    <name evidence="2" type="ORF">N47_K27310</name>
</gene>
<proteinExistence type="predicted"/>
<keyword evidence="1" id="KW-0472">Membrane</keyword>
<name>E1YIU7_9BACT</name>
<accession>E1YIU7</accession>
<dbReference type="EMBL" id="FR695876">
    <property type="protein sequence ID" value="CBX30491.1"/>
    <property type="molecule type" value="Genomic_DNA"/>
</dbReference>
<dbReference type="AlphaFoldDB" id="E1YIU7"/>
<reference evidence="2" key="1">
    <citation type="journal article" date="2011" name="Environ. Microbiol.">
        <title>Genomic insights into the metabolic potential of the polycyclic aromatic hydrocarbon degrading sulfate-reducing Deltaproteobacterium N47.</title>
        <authorList>
            <person name="Bergmann F."/>
            <person name="Selesi D."/>
            <person name="Weinmaier T."/>
            <person name="Tischler P."/>
            <person name="Rattei T."/>
            <person name="Meckenstock R.U."/>
        </authorList>
    </citation>
    <scope>NUCLEOTIDE SEQUENCE</scope>
</reference>
<keyword evidence="1" id="KW-0812">Transmembrane</keyword>
<evidence type="ECO:0000313" key="2">
    <source>
        <dbReference type="EMBL" id="CBX30491.1"/>
    </source>
</evidence>
<protein>
    <submittedName>
        <fullName evidence="2">Uncharacterized protein</fullName>
    </submittedName>
</protein>
<organism evidence="2">
    <name type="scientific">uncultured Desulfobacterium sp</name>
    <dbReference type="NCBI Taxonomy" id="201089"/>
    <lineage>
        <taxon>Bacteria</taxon>
        <taxon>Pseudomonadati</taxon>
        <taxon>Thermodesulfobacteriota</taxon>
        <taxon>Desulfobacteria</taxon>
        <taxon>Desulfobacterales</taxon>
        <taxon>Desulfobacteriaceae</taxon>
        <taxon>Desulfobacterium</taxon>
        <taxon>environmental samples</taxon>
    </lineage>
</organism>
<evidence type="ECO:0000256" key="1">
    <source>
        <dbReference type="SAM" id="Phobius"/>
    </source>
</evidence>
<feature type="transmembrane region" description="Helical" evidence="1">
    <location>
        <begin position="26"/>
        <end position="44"/>
    </location>
</feature>
<keyword evidence="1" id="KW-1133">Transmembrane helix</keyword>